<organism evidence="7 8">
    <name type="scientific">Mesoterricola silvestris</name>
    <dbReference type="NCBI Taxonomy" id="2927979"/>
    <lineage>
        <taxon>Bacteria</taxon>
        <taxon>Pseudomonadati</taxon>
        <taxon>Acidobacteriota</taxon>
        <taxon>Holophagae</taxon>
        <taxon>Holophagales</taxon>
        <taxon>Holophagaceae</taxon>
        <taxon>Mesoterricola</taxon>
    </lineage>
</organism>
<proteinExistence type="predicted"/>
<evidence type="ECO:0000259" key="6">
    <source>
        <dbReference type="PROSITE" id="PS50977"/>
    </source>
</evidence>
<evidence type="ECO:0000256" key="2">
    <source>
        <dbReference type="ARBA" id="ARBA00023125"/>
    </source>
</evidence>
<dbReference type="InterPro" id="IPR050109">
    <property type="entry name" value="HTH-type_TetR-like_transc_reg"/>
</dbReference>
<feature type="domain" description="HTH tetR-type" evidence="6">
    <location>
        <begin position="41"/>
        <end position="101"/>
    </location>
</feature>
<protein>
    <recommendedName>
        <fullName evidence="6">HTH tetR-type domain-containing protein</fullName>
    </recommendedName>
</protein>
<dbReference type="SUPFAM" id="SSF46689">
    <property type="entry name" value="Homeodomain-like"/>
    <property type="match status" value="1"/>
</dbReference>
<dbReference type="EMBL" id="AP027080">
    <property type="protein sequence ID" value="BDU73576.1"/>
    <property type="molecule type" value="Genomic_DNA"/>
</dbReference>
<dbReference type="InterPro" id="IPR001647">
    <property type="entry name" value="HTH_TetR"/>
</dbReference>
<evidence type="ECO:0000313" key="8">
    <source>
        <dbReference type="Proteomes" id="UP001238179"/>
    </source>
</evidence>
<gene>
    <name evidence="7" type="ORF">METEAL_27500</name>
</gene>
<accession>A0AA48GXA4</accession>
<keyword evidence="2 4" id="KW-0238">DNA-binding</keyword>
<dbReference type="AlphaFoldDB" id="A0AA48GXA4"/>
<dbReference type="InterPro" id="IPR009057">
    <property type="entry name" value="Homeodomain-like_sf"/>
</dbReference>
<sequence>MPRKPKSSFPLPAVTPPTPTPGARISDPGGSRKAARQTRSRDTVSAILEAAARILETKGYAAASTNAIARAAGVSVGSLYQYFADRDDVFRALAARHRAGIHPIIAGAIARMAKGDEPPARILTTLLEDLLEAHGDRPALMHSLETELARFQSPEGILAEAGKVEQAARILAARLPRPPAEALAHAWLATELTALVSRRLAHDPPAWADVAEVRAAYARALGALV</sequence>
<dbReference type="RefSeq" id="WP_316412247.1">
    <property type="nucleotide sequence ID" value="NZ_AP027080.1"/>
</dbReference>
<keyword evidence="8" id="KW-1185">Reference proteome</keyword>
<evidence type="ECO:0000256" key="3">
    <source>
        <dbReference type="ARBA" id="ARBA00023163"/>
    </source>
</evidence>
<dbReference type="KEGG" id="msil:METEAL_27500"/>
<name>A0AA48GXA4_9BACT</name>
<reference evidence="8" key="1">
    <citation type="journal article" date="2023" name="Int. J. Syst. Evol. Microbiol.">
        <title>Mesoterricola silvestris gen. nov., sp. nov., Mesoterricola sediminis sp. nov., Geothrix oryzae sp. nov., Geothrix edaphica sp. nov., Geothrix rubra sp. nov., and Geothrix limicola sp. nov., six novel members of Acidobacteriota isolated from soils.</title>
        <authorList>
            <person name="Itoh H."/>
            <person name="Sugisawa Y."/>
            <person name="Mise K."/>
            <person name="Xu Z."/>
            <person name="Kuniyasu M."/>
            <person name="Ushijima N."/>
            <person name="Kawano K."/>
            <person name="Kobayashi E."/>
            <person name="Shiratori Y."/>
            <person name="Masuda Y."/>
            <person name="Senoo K."/>
        </authorList>
    </citation>
    <scope>NUCLEOTIDE SEQUENCE [LARGE SCALE GENOMIC DNA]</scope>
    <source>
        <strain evidence="8">W79</strain>
    </source>
</reference>
<keyword evidence="1" id="KW-0805">Transcription regulation</keyword>
<dbReference type="GO" id="GO:0000976">
    <property type="term" value="F:transcription cis-regulatory region binding"/>
    <property type="evidence" value="ECO:0007669"/>
    <property type="project" value="TreeGrafter"/>
</dbReference>
<dbReference type="Gene3D" id="1.10.357.10">
    <property type="entry name" value="Tetracycline Repressor, domain 2"/>
    <property type="match status" value="1"/>
</dbReference>
<dbReference type="Proteomes" id="UP001238179">
    <property type="component" value="Chromosome"/>
</dbReference>
<dbReference type="PROSITE" id="PS50977">
    <property type="entry name" value="HTH_TETR_2"/>
    <property type="match status" value="1"/>
</dbReference>
<evidence type="ECO:0000256" key="1">
    <source>
        <dbReference type="ARBA" id="ARBA00023015"/>
    </source>
</evidence>
<keyword evidence="3" id="KW-0804">Transcription</keyword>
<dbReference type="GO" id="GO:0003700">
    <property type="term" value="F:DNA-binding transcription factor activity"/>
    <property type="evidence" value="ECO:0007669"/>
    <property type="project" value="TreeGrafter"/>
</dbReference>
<evidence type="ECO:0000256" key="4">
    <source>
        <dbReference type="PROSITE-ProRule" id="PRU00335"/>
    </source>
</evidence>
<dbReference type="PANTHER" id="PTHR30055:SF234">
    <property type="entry name" value="HTH-TYPE TRANSCRIPTIONAL REGULATOR BETI"/>
    <property type="match status" value="1"/>
</dbReference>
<feature type="region of interest" description="Disordered" evidence="5">
    <location>
        <begin position="1"/>
        <end position="41"/>
    </location>
</feature>
<evidence type="ECO:0000256" key="5">
    <source>
        <dbReference type="SAM" id="MobiDB-lite"/>
    </source>
</evidence>
<evidence type="ECO:0000313" key="7">
    <source>
        <dbReference type="EMBL" id="BDU73576.1"/>
    </source>
</evidence>
<dbReference type="PRINTS" id="PR00455">
    <property type="entry name" value="HTHTETR"/>
</dbReference>
<dbReference type="Pfam" id="PF00440">
    <property type="entry name" value="TetR_N"/>
    <property type="match status" value="1"/>
</dbReference>
<feature type="DNA-binding region" description="H-T-H motif" evidence="4">
    <location>
        <begin position="64"/>
        <end position="83"/>
    </location>
</feature>
<dbReference type="PANTHER" id="PTHR30055">
    <property type="entry name" value="HTH-TYPE TRANSCRIPTIONAL REGULATOR RUTR"/>
    <property type="match status" value="1"/>
</dbReference>